<dbReference type="PROSITE" id="PS00211">
    <property type="entry name" value="ABC_TRANSPORTER_1"/>
    <property type="match status" value="1"/>
</dbReference>
<feature type="coiled-coil region" evidence="3">
    <location>
        <begin position="164"/>
        <end position="247"/>
    </location>
</feature>
<protein>
    <submittedName>
        <fullName evidence="5">ABC-F type ribosomal protection protein</fullName>
    </submittedName>
</protein>
<dbReference type="PROSITE" id="PS50893">
    <property type="entry name" value="ABC_TRANSPORTER_2"/>
    <property type="match status" value="1"/>
</dbReference>
<evidence type="ECO:0000256" key="1">
    <source>
        <dbReference type="ARBA" id="ARBA00022741"/>
    </source>
</evidence>
<dbReference type="RefSeq" id="WP_268780601.1">
    <property type="nucleotide sequence ID" value="NZ_JAPRAT010000023.1"/>
</dbReference>
<dbReference type="PANTHER" id="PTHR42855:SF2">
    <property type="entry name" value="DRUG RESISTANCE ABC TRANSPORTER,ATP-BINDING PROTEIN"/>
    <property type="match status" value="1"/>
</dbReference>
<comment type="caution">
    <text evidence="5">The sequence shown here is derived from an EMBL/GenBank/DDBJ whole genome shotgun (WGS) entry which is preliminary data.</text>
</comment>
<dbReference type="AlphaFoldDB" id="A0A9J6REP4"/>
<dbReference type="NCBIfam" id="NF000170">
    <property type="entry name" value="ABCF_Vga_all"/>
    <property type="match status" value="1"/>
</dbReference>
<evidence type="ECO:0000256" key="2">
    <source>
        <dbReference type="ARBA" id="ARBA00022840"/>
    </source>
</evidence>
<dbReference type="InterPro" id="IPR051309">
    <property type="entry name" value="ABCF_ATPase"/>
</dbReference>
<keyword evidence="3" id="KW-0175">Coiled coil</keyword>
<dbReference type="Pfam" id="PF00005">
    <property type="entry name" value="ABC_tran"/>
    <property type="match status" value="2"/>
</dbReference>
<gene>
    <name evidence="5" type="primary">abc-f</name>
    <name evidence="5" type="ORF">OWO01_11500</name>
</gene>
<keyword evidence="1" id="KW-0547">Nucleotide-binding</keyword>
<name>A0A9J6REP4_9BACI</name>
<evidence type="ECO:0000313" key="5">
    <source>
        <dbReference type="EMBL" id="MCZ0703836.1"/>
    </source>
</evidence>
<dbReference type="CDD" id="cd03221">
    <property type="entry name" value="ABCF_EF-3"/>
    <property type="match status" value="2"/>
</dbReference>
<dbReference type="InterPro" id="IPR017871">
    <property type="entry name" value="ABC_transporter-like_CS"/>
</dbReference>
<dbReference type="GO" id="GO:0005524">
    <property type="term" value="F:ATP binding"/>
    <property type="evidence" value="ECO:0007669"/>
    <property type="project" value="UniProtKB-KW"/>
</dbReference>
<keyword evidence="6" id="KW-1185">Reference proteome</keyword>
<organism evidence="5 6">
    <name type="scientific">Natronobacillus azotifigens</name>
    <dbReference type="NCBI Taxonomy" id="472978"/>
    <lineage>
        <taxon>Bacteria</taxon>
        <taxon>Bacillati</taxon>
        <taxon>Bacillota</taxon>
        <taxon>Bacilli</taxon>
        <taxon>Bacillales</taxon>
        <taxon>Bacillaceae</taxon>
        <taxon>Natronobacillus</taxon>
    </lineage>
</organism>
<dbReference type="PANTHER" id="PTHR42855">
    <property type="entry name" value="ABC TRANSPORTER ATP-BINDING SUBUNIT"/>
    <property type="match status" value="1"/>
</dbReference>
<accession>A0A9J6REP4</accession>
<keyword evidence="2" id="KW-0067">ATP-binding</keyword>
<dbReference type="GO" id="GO:0016887">
    <property type="term" value="F:ATP hydrolysis activity"/>
    <property type="evidence" value="ECO:0007669"/>
    <property type="project" value="InterPro"/>
</dbReference>
<dbReference type="InterPro" id="IPR027417">
    <property type="entry name" value="P-loop_NTPase"/>
</dbReference>
<dbReference type="Gene3D" id="3.40.50.300">
    <property type="entry name" value="P-loop containing nucleotide triphosphate hydrolases"/>
    <property type="match status" value="3"/>
</dbReference>
<evidence type="ECO:0000256" key="3">
    <source>
        <dbReference type="SAM" id="Coils"/>
    </source>
</evidence>
<dbReference type="Proteomes" id="UP001084197">
    <property type="component" value="Unassembled WGS sequence"/>
</dbReference>
<dbReference type="SMART" id="SM00382">
    <property type="entry name" value="AAA"/>
    <property type="match status" value="2"/>
</dbReference>
<feature type="domain" description="ABC transporter" evidence="4">
    <location>
        <begin position="272"/>
        <end position="480"/>
    </location>
</feature>
<reference evidence="5" key="1">
    <citation type="submission" date="2022-11" db="EMBL/GenBank/DDBJ databases">
        <title>WGS of Natronobacillus azotifigens 24KS-1, an anaerobic diazotrophic haloalkaliphile from soda-rich habitats.</title>
        <authorList>
            <person name="Sorokin D.Y."/>
            <person name="Merkel A.Y."/>
        </authorList>
    </citation>
    <scope>NUCLEOTIDE SEQUENCE</scope>
    <source>
        <strain evidence="5">24KS-1</strain>
    </source>
</reference>
<dbReference type="InterPro" id="IPR003439">
    <property type="entry name" value="ABC_transporter-like_ATP-bd"/>
</dbReference>
<evidence type="ECO:0000259" key="4">
    <source>
        <dbReference type="PROSITE" id="PS50893"/>
    </source>
</evidence>
<dbReference type="NCBIfam" id="NF000355">
    <property type="entry name" value="ribo_prot_ABC_F"/>
    <property type="match status" value="1"/>
</dbReference>
<dbReference type="EMBL" id="JAPRAT010000023">
    <property type="protein sequence ID" value="MCZ0703836.1"/>
    <property type="molecule type" value="Genomic_DNA"/>
</dbReference>
<dbReference type="SUPFAM" id="SSF52540">
    <property type="entry name" value="P-loop containing nucleoside triphosphate hydrolases"/>
    <property type="match status" value="2"/>
</dbReference>
<evidence type="ECO:0000313" key="6">
    <source>
        <dbReference type="Proteomes" id="UP001084197"/>
    </source>
</evidence>
<proteinExistence type="predicted"/>
<sequence>MIIKEIKQLKYGIRDRTLFEIPLVQVQAKQRIGLVGKNGTGKTSLLEIIAGKKRIEQGMVNGEATTTLLPQLKQTNTVQSGGEITQGYIDTAIAEKADLLLADEPTTNLDTEKIEKLEKTLQRFQGAIIAVSHDRAFLDAICETIWEIDDGKLHVYKRNYSEYVDQKELKIRQQEAAYETYMQKKHQLEQALMQKEKKANRAAKKPKNISRSEAKITGAKPYFAKKQKKLQQVAKSIETRLDKLEKVEKVREQPKITMDLPSSEDHHGRFIIRGEHVGGKVGNRTLWNPTDFYIKGGDKVALIGNNGTGKTTLIKQIVNNEPSITVAPSVKLAYFSQNLDVLVKQDSILDNVMSTSIQGETTVRTVLARLHFFRDDVYKPVHVLSGGERVKVAFAKIFVSDSNMLILDEPTNFLDIEAVEALEALLIDYEGTLLFVSHDREFINNIANRIFSIEDKEMKILDGTYELYKSYSLKPEANTDKQELLVIENKITEVLGKLSLEPTEELDQEFQELLRLKNKLLSN</sequence>
<dbReference type="InterPro" id="IPR003593">
    <property type="entry name" value="AAA+_ATPase"/>
</dbReference>